<keyword evidence="3 5" id="KW-0687">Ribonucleoprotein</keyword>
<dbReference type="GO" id="GO:0009507">
    <property type="term" value="C:chloroplast"/>
    <property type="evidence" value="ECO:0007669"/>
    <property type="project" value="UniProtKB-SubCell"/>
</dbReference>
<geneLocation type="chloroplast" evidence="6"/>
<dbReference type="HAMAP" id="MF_00340">
    <property type="entry name" value="Ribosomal_bL32"/>
    <property type="match status" value="1"/>
</dbReference>
<dbReference type="InterPro" id="IPR002677">
    <property type="entry name" value="Ribosomal_bL32"/>
</dbReference>
<evidence type="ECO:0000313" key="6">
    <source>
        <dbReference type="EMBL" id="AWD77446.1"/>
    </source>
</evidence>
<dbReference type="SUPFAM" id="SSF57829">
    <property type="entry name" value="Zn-binding ribosomal proteins"/>
    <property type="match status" value="1"/>
</dbReference>
<dbReference type="GeneID" id="36944872"/>
<dbReference type="PANTHER" id="PTHR36083">
    <property type="entry name" value="50S RIBOSOMAL PROTEIN L32, CHLOROPLASTIC"/>
    <property type="match status" value="1"/>
</dbReference>
<evidence type="ECO:0000256" key="5">
    <source>
        <dbReference type="HAMAP-Rule" id="MF_00340"/>
    </source>
</evidence>
<dbReference type="GO" id="GO:0003735">
    <property type="term" value="F:structural constituent of ribosome"/>
    <property type="evidence" value="ECO:0007669"/>
    <property type="project" value="InterPro"/>
</dbReference>
<dbReference type="InterPro" id="IPR044958">
    <property type="entry name" value="Ribosomal_bL32_plant/cyanobact"/>
</dbReference>
<dbReference type="RefSeq" id="YP_009488625.1">
    <property type="nucleotide sequence ID" value="NC_037841.1"/>
</dbReference>
<keyword evidence="6" id="KW-0150">Chloroplast</keyword>
<organism evidence="6">
    <name type="scientific">Grateloupia filicina</name>
    <dbReference type="NCBI Taxonomy" id="31455"/>
    <lineage>
        <taxon>Eukaryota</taxon>
        <taxon>Rhodophyta</taxon>
        <taxon>Florideophyceae</taxon>
        <taxon>Rhodymeniophycidae</taxon>
        <taxon>Halymeniales</taxon>
        <taxon>Halymeniaceae</taxon>
        <taxon>Grateloupia</taxon>
    </lineage>
</organism>
<dbReference type="GO" id="GO:0006412">
    <property type="term" value="P:translation"/>
    <property type="evidence" value="ECO:0007669"/>
    <property type="project" value="UniProtKB-UniRule"/>
</dbReference>
<accession>A0A2S1FXF2</accession>
<dbReference type="Pfam" id="PF01783">
    <property type="entry name" value="Ribosomal_L32p"/>
    <property type="match status" value="1"/>
</dbReference>
<evidence type="ECO:0000256" key="2">
    <source>
        <dbReference type="ARBA" id="ARBA00022980"/>
    </source>
</evidence>
<sequence>MAVPKKRTSRSKSRLRKANWKRKAYFSSEKSLSLAKSLLTGKSNSFVYLEIVEDKLEDDN</sequence>
<comment type="similarity">
    <text evidence="1 5">Belongs to the bacterial ribosomal protein bL32 family.</text>
</comment>
<keyword evidence="2 5" id="KW-0689">Ribosomal protein</keyword>
<gene>
    <name evidence="5 6" type="primary">rpl32</name>
    <name evidence="6" type="ORF">Grafi_p055</name>
</gene>
<proteinExistence type="inferred from homology"/>
<dbReference type="PANTHER" id="PTHR36083:SF1">
    <property type="entry name" value="LARGE RIBOSOMAL SUBUNIT PROTEIN BL32C"/>
    <property type="match status" value="1"/>
</dbReference>
<dbReference type="AlphaFoldDB" id="A0A2S1FXF2"/>
<keyword evidence="6" id="KW-0934">Plastid</keyword>
<name>A0A2S1FXF2_9FLOR</name>
<comment type="subcellular location">
    <subcellularLocation>
        <location evidence="5">Plastid</location>
        <location evidence="5">Chloroplast</location>
    </subcellularLocation>
</comment>
<evidence type="ECO:0000256" key="3">
    <source>
        <dbReference type="ARBA" id="ARBA00023274"/>
    </source>
</evidence>
<dbReference type="InterPro" id="IPR011332">
    <property type="entry name" value="Ribosomal_zn-bd"/>
</dbReference>
<evidence type="ECO:0000256" key="1">
    <source>
        <dbReference type="ARBA" id="ARBA00008560"/>
    </source>
</evidence>
<dbReference type="GO" id="GO:0015934">
    <property type="term" value="C:large ribosomal subunit"/>
    <property type="evidence" value="ECO:0007669"/>
    <property type="project" value="InterPro"/>
</dbReference>
<evidence type="ECO:0000256" key="4">
    <source>
        <dbReference type="ARBA" id="ARBA00035280"/>
    </source>
</evidence>
<protein>
    <recommendedName>
        <fullName evidence="4 5">Large ribosomal subunit protein bL32c</fullName>
    </recommendedName>
</protein>
<reference evidence="6" key="1">
    <citation type="submission" date="2017-12" db="EMBL/GenBank/DDBJ databases">
        <title>Complete Sequences of the chloroplast DNA of the Grateloupia filicina.</title>
        <authorList>
            <person name="Liu T."/>
            <person name="Liu C."/>
            <person name="Li Y."/>
        </authorList>
    </citation>
    <scope>NUCLEOTIDE SEQUENCE</scope>
</reference>
<dbReference type="EMBL" id="MG598531">
    <property type="protein sequence ID" value="AWD77446.1"/>
    <property type="molecule type" value="Genomic_DNA"/>
</dbReference>